<reference evidence="1 2" key="1">
    <citation type="submission" date="2019-02" db="EMBL/GenBank/DDBJ databases">
        <authorList>
            <consortium name="Pathogen Informatics"/>
        </authorList>
    </citation>
    <scope>NUCLEOTIDE SEQUENCE [LARGE SCALE GENOMIC DNA]</scope>
    <source>
        <strain evidence="1 2">3012STDY7078512</strain>
    </source>
</reference>
<sequence>MYALIAVFCAVDLQNGFFGEKPCRCPAGRPKTESRRFPGRKAAALIRGGDNKFSFRLPFKRKLHESLARMLMYNYYLLP</sequence>
<organism evidence="1 2">
    <name type="scientific">Prevotella heparinolytica</name>
    <dbReference type="NCBI Taxonomy" id="28113"/>
    <lineage>
        <taxon>Bacteria</taxon>
        <taxon>Pseudomonadati</taxon>
        <taxon>Bacteroidota</taxon>
        <taxon>Bacteroidia</taxon>
        <taxon>Bacteroidales</taxon>
        <taxon>Bacteroidaceae</taxon>
        <taxon>Bacteroides</taxon>
    </lineage>
</organism>
<proteinExistence type="predicted"/>
<dbReference type="Proteomes" id="UP000396835">
    <property type="component" value="Unassembled WGS sequence"/>
</dbReference>
<evidence type="ECO:0000313" key="2">
    <source>
        <dbReference type="Proteomes" id="UP000396835"/>
    </source>
</evidence>
<name>A0A449I1L8_9BACE</name>
<gene>
    <name evidence="1" type="ORF">NCTC7812_00829</name>
</gene>
<dbReference type="EMBL" id="CAACYH010000004">
    <property type="protein sequence ID" value="VFB13306.1"/>
    <property type="molecule type" value="Genomic_DNA"/>
</dbReference>
<accession>A0A449I1L8</accession>
<dbReference type="AlphaFoldDB" id="A0A449I1L8"/>
<protein>
    <submittedName>
        <fullName evidence="1">Uncharacterized protein</fullName>
    </submittedName>
</protein>
<evidence type="ECO:0000313" key="1">
    <source>
        <dbReference type="EMBL" id="VFB13306.1"/>
    </source>
</evidence>